<dbReference type="CDD" id="cd16321">
    <property type="entry name" value="MraZ_C"/>
    <property type="match status" value="1"/>
</dbReference>
<dbReference type="Gene3D" id="3.40.1550.20">
    <property type="entry name" value="Transcriptional regulator MraZ domain"/>
    <property type="match status" value="1"/>
</dbReference>
<evidence type="ECO:0000256" key="3">
    <source>
        <dbReference type="ARBA" id="ARBA00022737"/>
    </source>
</evidence>
<dbReference type="HAMAP" id="MF_01008">
    <property type="entry name" value="MraZ"/>
    <property type="match status" value="1"/>
</dbReference>
<dbReference type="Pfam" id="PF02381">
    <property type="entry name" value="MraZ"/>
    <property type="match status" value="2"/>
</dbReference>
<dbReference type="PANTHER" id="PTHR34701:SF1">
    <property type="entry name" value="TRANSCRIPTIONAL REGULATOR MRAZ"/>
    <property type="match status" value="1"/>
</dbReference>
<proteinExistence type="inferred from homology"/>
<dbReference type="SUPFAM" id="SSF89447">
    <property type="entry name" value="AbrB/MazE/MraZ-like"/>
    <property type="match status" value="1"/>
</dbReference>
<evidence type="ECO:0000259" key="8">
    <source>
        <dbReference type="PROSITE" id="PS51740"/>
    </source>
</evidence>
<evidence type="ECO:0000313" key="10">
    <source>
        <dbReference type="Proteomes" id="UP001597511"/>
    </source>
</evidence>
<evidence type="ECO:0000313" key="9">
    <source>
        <dbReference type="EMBL" id="MFD2919535.1"/>
    </source>
</evidence>
<keyword evidence="3" id="KW-0677">Repeat</keyword>
<dbReference type="InterPro" id="IPR037914">
    <property type="entry name" value="SpoVT-AbrB_sf"/>
</dbReference>
<dbReference type="PROSITE" id="PS51740">
    <property type="entry name" value="SPOVT_ABRB"/>
    <property type="match status" value="2"/>
</dbReference>
<feature type="domain" description="SpoVT-AbrB" evidence="8">
    <location>
        <begin position="82"/>
        <end position="125"/>
    </location>
</feature>
<accession>A0ABW6A501</accession>
<organism evidence="9 10">
    <name type="scientific">Terrimonas rubra</name>
    <dbReference type="NCBI Taxonomy" id="1035890"/>
    <lineage>
        <taxon>Bacteria</taxon>
        <taxon>Pseudomonadati</taxon>
        <taxon>Bacteroidota</taxon>
        <taxon>Chitinophagia</taxon>
        <taxon>Chitinophagales</taxon>
        <taxon>Chitinophagaceae</taxon>
        <taxon>Terrimonas</taxon>
    </lineage>
</organism>
<dbReference type="PANTHER" id="PTHR34701">
    <property type="entry name" value="TRANSCRIPTIONAL REGULATOR MRAZ"/>
    <property type="match status" value="1"/>
</dbReference>
<dbReference type="InterPro" id="IPR020603">
    <property type="entry name" value="MraZ_dom"/>
</dbReference>
<keyword evidence="10" id="KW-1185">Reference proteome</keyword>
<dbReference type="InterPro" id="IPR035642">
    <property type="entry name" value="MraZ_N"/>
</dbReference>
<comment type="subunit">
    <text evidence="7">Forms oligomers.</text>
</comment>
<reference evidence="10" key="1">
    <citation type="journal article" date="2019" name="Int. J. Syst. Evol. Microbiol.">
        <title>The Global Catalogue of Microorganisms (GCM) 10K type strain sequencing project: providing services to taxonomists for standard genome sequencing and annotation.</title>
        <authorList>
            <consortium name="The Broad Institute Genomics Platform"/>
            <consortium name="The Broad Institute Genome Sequencing Center for Infectious Disease"/>
            <person name="Wu L."/>
            <person name="Ma J."/>
        </authorList>
    </citation>
    <scope>NUCLEOTIDE SEQUENCE [LARGE SCALE GENOMIC DNA]</scope>
    <source>
        <strain evidence="10">KCTC 23299</strain>
    </source>
</reference>
<evidence type="ECO:0000256" key="6">
    <source>
        <dbReference type="ARBA" id="ARBA00023163"/>
    </source>
</evidence>
<dbReference type="InterPro" id="IPR038619">
    <property type="entry name" value="MraZ_sf"/>
</dbReference>
<evidence type="ECO:0000256" key="2">
    <source>
        <dbReference type="ARBA" id="ARBA00022490"/>
    </source>
</evidence>
<feature type="domain" description="SpoVT-AbrB" evidence="8">
    <location>
        <begin position="7"/>
        <end position="53"/>
    </location>
</feature>
<dbReference type="CDD" id="cd16320">
    <property type="entry name" value="MraZ_N"/>
    <property type="match status" value="1"/>
</dbReference>
<evidence type="ECO:0000256" key="5">
    <source>
        <dbReference type="ARBA" id="ARBA00023125"/>
    </source>
</evidence>
<dbReference type="Proteomes" id="UP001597511">
    <property type="component" value="Unassembled WGS sequence"/>
</dbReference>
<dbReference type="EMBL" id="JBHUOZ010000001">
    <property type="protein sequence ID" value="MFD2919535.1"/>
    <property type="molecule type" value="Genomic_DNA"/>
</dbReference>
<dbReference type="InterPro" id="IPR035644">
    <property type="entry name" value="MraZ_C"/>
</dbReference>
<evidence type="ECO:0000256" key="7">
    <source>
        <dbReference type="HAMAP-Rule" id="MF_01008"/>
    </source>
</evidence>
<comment type="caution">
    <text evidence="9">The sequence shown here is derived from an EMBL/GenBank/DDBJ whole genome shotgun (WGS) entry which is preliminary data.</text>
</comment>
<evidence type="ECO:0000256" key="4">
    <source>
        <dbReference type="ARBA" id="ARBA00023015"/>
    </source>
</evidence>
<keyword evidence="4 7" id="KW-0805">Transcription regulation</keyword>
<keyword evidence="6 7" id="KW-0804">Transcription</keyword>
<dbReference type="NCBIfam" id="TIGR00242">
    <property type="entry name" value="division/cell wall cluster transcriptional repressor MraZ"/>
    <property type="match status" value="1"/>
</dbReference>
<comment type="similarity">
    <text evidence="7">Belongs to the MraZ family.</text>
</comment>
<dbReference type="InterPro" id="IPR007159">
    <property type="entry name" value="SpoVT-AbrB_dom"/>
</dbReference>
<gene>
    <name evidence="7 9" type="primary">mraZ</name>
    <name evidence="9" type="ORF">ACFS6H_07455</name>
</gene>
<keyword evidence="2 7" id="KW-0963">Cytoplasm</keyword>
<dbReference type="InterPro" id="IPR003444">
    <property type="entry name" value="MraZ"/>
</dbReference>
<evidence type="ECO:0000256" key="1">
    <source>
        <dbReference type="ARBA" id="ARBA00013860"/>
    </source>
</evidence>
<comment type="subcellular location">
    <subcellularLocation>
        <location evidence="7">Cytoplasm</location>
        <location evidence="7">Nucleoid</location>
    </subcellularLocation>
</comment>
<keyword evidence="5 7" id="KW-0238">DNA-binding</keyword>
<name>A0ABW6A501_9BACT</name>
<protein>
    <recommendedName>
        <fullName evidence="1 7">Transcriptional regulator MraZ</fullName>
    </recommendedName>
</protein>
<sequence>MITLRGEYAVTLDAKGRFLLPAGLKKQVEEAGGLRFVINKGFEQCLNFYPEVNWLPVEAKVNALNDFKLEVRQFKRLFMNGVTDVEPDSAGRILIPGSLKEFAGLNKDIVLTTAGNKFEIWDSNKYKEFFESPVANSYGDLAEKLLGGPSSDEIIL</sequence>
<dbReference type="RefSeq" id="WP_386096818.1">
    <property type="nucleotide sequence ID" value="NZ_JBHUOZ010000001.1"/>
</dbReference>